<dbReference type="InterPro" id="IPR000961">
    <property type="entry name" value="AGC-kinase_C"/>
</dbReference>
<keyword evidence="3" id="KW-0547">Nucleotide-binding</keyword>
<feature type="domain" description="AGC-kinase C-terminal" evidence="6">
    <location>
        <begin position="124"/>
        <end position="195"/>
    </location>
</feature>
<proteinExistence type="predicted"/>
<dbReference type="InterPro" id="IPR017892">
    <property type="entry name" value="Pkinase_C"/>
</dbReference>
<keyword evidence="5" id="KW-0067">ATP-binding</keyword>
<dbReference type="SUPFAM" id="SSF54277">
    <property type="entry name" value="CAD &amp; PB1 domains"/>
    <property type="match status" value="1"/>
</dbReference>
<dbReference type="Proteomes" id="UP000006813">
    <property type="component" value="Unassembled WGS sequence"/>
</dbReference>
<evidence type="ECO:0000256" key="3">
    <source>
        <dbReference type="ARBA" id="ARBA00022741"/>
    </source>
</evidence>
<dbReference type="EMBL" id="JH171655">
    <property type="protein sequence ID" value="EHB12368.1"/>
    <property type="molecule type" value="Genomic_DNA"/>
</dbReference>
<dbReference type="InParanoid" id="G5BSW8"/>
<keyword evidence="4 7" id="KW-0418">Kinase</keyword>
<dbReference type="PROSITE" id="PS51285">
    <property type="entry name" value="AGC_KINASE_CTER"/>
    <property type="match status" value="1"/>
</dbReference>
<dbReference type="Gene3D" id="3.30.200.20">
    <property type="entry name" value="Phosphorylase Kinase, domain 1"/>
    <property type="match status" value="1"/>
</dbReference>
<evidence type="ECO:0000313" key="8">
    <source>
        <dbReference type="Proteomes" id="UP000006813"/>
    </source>
</evidence>
<feature type="non-terminal residue" evidence="7">
    <location>
        <position position="1"/>
    </location>
</feature>
<protein>
    <submittedName>
        <fullName evidence="7">Protein kinase C iota type</fullName>
    </submittedName>
</protein>
<dbReference type="Gene3D" id="1.10.510.10">
    <property type="entry name" value="Transferase(Phosphotransferase) domain 1"/>
    <property type="match status" value="1"/>
</dbReference>
<keyword evidence="1" id="KW-0723">Serine/threonine-protein kinase</keyword>
<evidence type="ECO:0000256" key="1">
    <source>
        <dbReference type="ARBA" id="ARBA00022527"/>
    </source>
</evidence>
<dbReference type="AlphaFoldDB" id="G5BSW8"/>
<evidence type="ECO:0000313" key="7">
    <source>
        <dbReference type="EMBL" id="EHB12368.1"/>
    </source>
</evidence>
<dbReference type="Gene3D" id="3.10.20.90">
    <property type="entry name" value="Phosphatidylinositol 3-kinase Catalytic Subunit, Chain A, domain 1"/>
    <property type="match status" value="1"/>
</dbReference>
<dbReference type="SMART" id="SM00133">
    <property type="entry name" value="S_TK_X"/>
    <property type="match status" value="1"/>
</dbReference>
<evidence type="ECO:0000259" key="6">
    <source>
        <dbReference type="PROSITE" id="PS51285"/>
    </source>
</evidence>
<dbReference type="GO" id="GO:0005524">
    <property type="term" value="F:ATP binding"/>
    <property type="evidence" value="ECO:0007669"/>
    <property type="project" value="UniProtKB-KW"/>
</dbReference>
<reference evidence="7 8" key="1">
    <citation type="journal article" date="2011" name="Nature">
        <title>Genome sequencing reveals insights into physiology and longevity of the naked mole rat.</title>
        <authorList>
            <person name="Kim E.B."/>
            <person name="Fang X."/>
            <person name="Fushan A.A."/>
            <person name="Huang Z."/>
            <person name="Lobanov A.V."/>
            <person name="Han L."/>
            <person name="Marino S.M."/>
            <person name="Sun X."/>
            <person name="Turanov A.A."/>
            <person name="Yang P."/>
            <person name="Yim S.H."/>
            <person name="Zhao X."/>
            <person name="Kasaikina M.V."/>
            <person name="Stoletzki N."/>
            <person name="Peng C."/>
            <person name="Polak P."/>
            <person name="Xiong Z."/>
            <person name="Kiezun A."/>
            <person name="Zhu Y."/>
            <person name="Chen Y."/>
            <person name="Kryukov G.V."/>
            <person name="Zhang Q."/>
            <person name="Peshkin L."/>
            <person name="Yang L."/>
            <person name="Bronson R.T."/>
            <person name="Buffenstein R."/>
            <person name="Wang B."/>
            <person name="Han C."/>
            <person name="Li Q."/>
            <person name="Chen L."/>
            <person name="Zhao W."/>
            <person name="Sunyaev S.R."/>
            <person name="Park T.J."/>
            <person name="Zhang G."/>
            <person name="Wang J."/>
            <person name="Gladyshev V.N."/>
        </authorList>
    </citation>
    <scope>NUCLEOTIDE SEQUENCE [LARGE SCALE GENOMIC DNA]</scope>
</reference>
<gene>
    <name evidence="7" type="ORF">GW7_04866</name>
</gene>
<sequence length="197" mass="23193">GRDIVTRSLENSISFEGLCDKDRDVWYLDNKHLFTTHLVEEEGDPYTVSPQLELEEAIRLSELKKDPKLLIHASPCISEHPKVPCPGEEKSIHHRAAGHWRKLYHMNDHAFQAKRFSRSTHFFQNVDWEMMEQKQMVSPFKPNISEGYSLDNFDPQFTDEPVQLTPDDNDIVRETDGYEFAGFEYINRLTMYEEEWV</sequence>
<organism evidence="7 8">
    <name type="scientific">Heterocephalus glaber</name>
    <name type="common">Naked mole rat</name>
    <dbReference type="NCBI Taxonomy" id="10181"/>
    <lineage>
        <taxon>Eukaryota</taxon>
        <taxon>Metazoa</taxon>
        <taxon>Chordata</taxon>
        <taxon>Craniata</taxon>
        <taxon>Vertebrata</taxon>
        <taxon>Euteleostomi</taxon>
        <taxon>Mammalia</taxon>
        <taxon>Eutheria</taxon>
        <taxon>Euarchontoglires</taxon>
        <taxon>Glires</taxon>
        <taxon>Rodentia</taxon>
        <taxon>Hystricomorpha</taxon>
        <taxon>Bathyergidae</taxon>
        <taxon>Heterocephalus</taxon>
    </lineage>
</organism>
<keyword evidence="2" id="KW-0808">Transferase</keyword>
<evidence type="ECO:0000256" key="2">
    <source>
        <dbReference type="ARBA" id="ARBA00022679"/>
    </source>
</evidence>
<evidence type="ECO:0000256" key="5">
    <source>
        <dbReference type="ARBA" id="ARBA00022840"/>
    </source>
</evidence>
<dbReference type="STRING" id="10181.G5BSW8"/>
<dbReference type="GO" id="GO:0004674">
    <property type="term" value="F:protein serine/threonine kinase activity"/>
    <property type="evidence" value="ECO:0007669"/>
    <property type="project" value="UniProtKB-KW"/>
</dbReference>
<name>G5BSW8_HETGA</name>
<dbReference type="Pfam" id="PF00433">
    <property type="entry name" value="Pkinase_C"/>
    <property type="match status" value="1"/>
</dbReference>
<accession>G5BSW8</accession>
<evidence type="ECO:0000256" key="4">
    <source>
        <dbReference type="ARBA" id="ARBA00022777"/>
    </source>
</evidence>